<dbReference type="Gene3D" id="3.60.21.10">
    <property type="match status" value="1"/>
</dbReference>
<dbReference type="Pfam" id="PF12850">
    <property type="entry name" value="Metallophos_2"/>
    <property type="match status" value="1"/>
</dbReference>
<evidence type="ECO:0000313" key="3">
    <source>
        <dbReference type="EMBL" id="AHH20820.1"/>
    </source>
</evidence>
<keyword evidence="4" id="KW-1185">Reference proteome</keyword>
<feature type="domain" description="Calcineurin-like phosphoesterase" evidence="2">
    <location>
        <begin position="7"/>
        <end position="165"/>
    </location>
</feature>
<dbReference type="AlphaFoldDB" id="W5TNA0"/>
<dbReference type="OrthoDB" id="5380073at2"/>
<dbReference type="InterPro" id="IPR024654">
    <property type="entry name" value="Calcineurin-like_PHP_lpxH"/>
</dbReference>
<dbReference type="STRING" id="1415166.NONO_c60440"/>
<evidence type="ECO:0000313" key="4">
    <source>
        <dbReference type="Proteomes" id="UP000019150"/>
    </source>
</evidence>
<dbReference type="EMBL" id="CP006850">
    <property type="protein sequence ID" value="AHH20820.1"/>
    <property type="molecule type" value="Genomic_DNA"/>
</dbReference>
<dbReference type="InterPro" id="IPR029052">
    <property type="entry name" value="Metallo-depent_PP-like"/>
</dbReference>
<proteinExistence type="inferred from homology"/>
<accession>W5TNA0</accession>
<dbReference type="eggNOG" id="COG4186">
    <property type="taxonomic scope" value="Bacteria"/>
</dbReference>
<sequence>MTNVWFTSDLHIGHRMVAELRGFTDPADHDDALAANWDRVVRPDHQVWVLGDISVGGKANEIRALEWIAARPGTKHLVAGNHDSCHPYRSQAHKWQRIYLDAAFASVQQSAVRKIAGQRVLLSHFPFQGSEDGDHTAENRFEEWRLPRIGENTSRWLLHGHTHSRDPGHGPQLHVGLDAHALAPVPLDWVEYMIESDPPF</sequence>
<dbReference type="KEGG" id="nno:NONO_c60440"/>
<dbReference type="SUPFAM" id="SSF56300">
    <property type="entry name" value="Metallo-dependent phosphatases"/>
    <property type="match status" value="1"/>
</dbReference>
<comment type="similarity">
    <text evidence="1">Belongs to the metallophosphoesterase superfamily. YfcE family.</text>
</comment>
<protein>
    <submittedName>
        <fullName evidence="3">Putative bacteriophage protein</fullName>
    </submittedName>
</protein>
<reference evidence="3 4" key="1">
    <citation type="journal article" date="2014" name="Appl. Environ. Microbiol.">
        <title>Insights into the Microbial Degradation of Rubber and Gutta-Percha by Analysis of the Complete Genome of Nocardia nova SH22a.</title>
        <authorList>
            <person name="Luo Q."/>
            <person name="Hiessl S."/>
            <person name="Poehlein A."/>
            <person name="Daniel R."/>
            <person name="Steinbuchel A."/>
        </authorList>
    </citation>
    <scope>NUCLEOTIDE SEQUENCE [LARGE SCALE GENOMIC DNA]</scope>
    <source>
        <strain evidence="3">SH22a</strain>
    </source>
</reference>
<evidence type="ECO:0000259" key="2">
    <source>
        <dbReference type="Pfam" id="PF12850"/>
    </source>
</evidence>
<dbReference type="PATRIC" id="fig|1415166.3.peg.6217"/>
<dbReference type="Proteomes" id="UP000019150">
    <property type="component" value="Chromosome"/>
</dbReference>
<evidence type="ECO:0000256" key="1">
    <source>
        <dbReference type="ARBA" id="ARBA00008950"/>
    </source>
</evidence>
<organism evidence="3 4">
    <name type="scientific">Nocardia nova SH22a</name>
    <dbReference type="NCBI Taxonomy" id="1415166"/>
    <lineage>
        <taxon>Bacteria</taxon>
        <taxon>Bacillati</taxon>
        <taxon>Actinomycetota</taxon>
        <taxon>Actinomycetes</taxon>
        <taxon>Mycobacteriales</taxon>
        <taxon>Nocardiaceae</taxon>
        <taxon>Nocardia</taxon>
    </lineage>
</organism>
<name>W5TNA0_9NOCA</name>
<gene>
    <name evidence="3" type="ORF">NONO_c60440</name>
</gene>
<dbReference type="RefSeq" id="WP_025352160.1">
    <property type="nucleotide sequence ID" value="NZ_CP006850.1"/>
</dbReference>
<dbReference type="HOGENOM" id="CLU_092313_2_0_11"/>